<proteinExistence type="predicted"/>
<evidence type="ECO:0000313" key="2">
    <source>
        <dbReference type="Proteomes" id="UP000703269"/>
    </source>
</evidence>
<protein>
    <submittedName>
        <fullName evidence="1">Uncharacterized protein</fullName>
    </submittedName>
</protein>
<dbReference type="EMBL" id="BPQB01000001">
    <property type="protein sequence ID" value="GJE83948.1"/>
    <property type="molecule type" value="Genomic_DNA"/>
</dbReference>
<dbReference type="AlphaFoldDB" id="A0A9P3FWN6"/>
<evidence type="ECO:0000313" key="1">
    <source>
        <dbReference type="EMBL" id="GJE83948.1"/>
    </source>
</evidence>
<dbReference type="Proteomes" id="UP000703269">
    <property type="component" value="Unassembled WGS sequence"/>
</dbReference>
<comment type="caution">
    <text evidence="1">The sequence shown here is derived from an EMBL/GenBank/DDBJ whole genome shotgun (WGS) entry which is preliminary data.</text>
</comment>
<keyword evidence="2" id="KW-1185">Reference proteome</keyword>
<organism evidence="1 2">
    <name type="scientific">Phanerochaete sordida</name>
    <dbReference type="NCBI Taxonomy" id="48140"/>
    <lineage>
        <taxon>Eukaryota</taxon>
        <taxon>Fungi</taxon>
        <taxon>Dikarya</taxon>
        <taxon>Basidiomycota</taxon>
        <taxon>Agaricomycotina</taxon>
        <taxon>Agaricomycetes</taxon>
        <taxon>Polyporales</taxon>
        <taxon>Phanerochaetaceae</taxon>
        <taxon>Phanerochaete</taxon>
    </lineage>
</organism>
<accession>A0A9P3FWN6</accession>
<name>A0A9P3FWN6_9APHY</name>
<gene>
    <name evidence="1" type="ORF">PsYK624_000210</name>
</gene>
<sequence length="71" mass="8007">MQLRVSRLYIRLGTVRACTSHPVLDVHVGFGGDSDPIIPNTPGRTLARALPFHSFDPSRHARTFARLRWVI</sequence>
<reference evidence="1 2" key="1">
    <citation type="submission" date="2021-08" db="EMBL/GenBank/DDBJ databases">
        <title>Draft Genome Sequence of Phanerochaete sordida strain YK-624.</title>
        <authorList>
            <person name="Mori T."/>
            <person name="Dohra H."/>
            <person name="Suzuki T."/>
            <person name="Kawagishi H."/>
            <person name="Hirai H."/>
        </authorList>
    </citation>
    <scope>NUCLEOTIDE SEQUENCE [LARGE SCALE GENOMIC DNA]</scope>
    <source>
        <strain evidence="1 2">YK-624</strain>
    </source>
</reference>